<feature type="transmembrane region" description="Helical" evidence="6">
    <location>
        <begin position="356"/>
        <end position="377"/>
    </location>
</feature>
<feature type="transmembrane region" description="Helical" evidence="6">
    <location>
        <begin position="197"/>
        <end position="216"/>
    </location>
</feature>
<dbReference type="AlphaFoldDB" id="A0A2S7RSQ7"/>
<sequence>MKFKFKFNEFNYALFLPIFLFYLLSVAVQYGAAVYDQIPVRGVVFKQIVFCLMSLGLLFVIQRVKTVVFLKYSPYFYGFSLVVMALLHRFYDPVMFQITGTKRWLRIGGFSFQPSELVKLTFILVIVYLTLIYEQNVKQRTVKSDLLYVGKILLASVPTFLLMYMQKDFGTSLVFVICLGALFMIAGVHWKIMTTMTAILVILGAILIALVFTEYGHQILYRLNFKTYQLDRVRAWVDPFAYSQSIGYQQSQSLLSIGAGGFSGRSEAINPIYVPVRESDMVFTVIAETFGFLGSVSVLFLYFYLFYQIIYSAIETNNKGNVYFAIVFVFGLLFQVFENIGATIGLLPLTGIPLPFLSQGGTSLLVIGCGLGIILGFKKYE</sequence>
<evidence type="ECO:0000256" key="1">
    <source>
        <dbReference type="ARBA" id="ARBA00004141"/>
    </source>
</evidence>
<dbReference type="RefSeq" id="WP_104871999.1">
    <property type="nucleotide sequence ID" value="NZ_PUAP01000028.1"/>
</dbReference>
<reference evidence="7 8" key="1">
    <citation type="journal article" date="2018" name="Pathog. Dis.">
        <title>Whole-genome sequencing based characterization of antimicrobial resistance in Enterococcus.</title>
        <authorList>
            <person name="Tyson G."/>
        </authorList>
    </citation>
    <scope>NUCLEOTIDE SEQUENCE [LARGE SCALE GENOMIC DNA]</scope>
    <source>
        <strain evidence="7 8">CVM N55263</strain>
    </source>
</reference>
<keyword evidence="7" id="KW-0131">Cell cycle</keyword>
<keyword evidence="3" id="KW-0133">Cell shape</keyword>
<name>A0A2S7RSQ7_ENTMU</name>
<protein>
    <submittedName>
        <fullName evidence="7">Cell division protein FtsW</fullName>
    </submittedName>
</protein>
<proteinExistence type="predicted"/>
<keyword evidence="4 6" id="KW-1133">Transmembrane helix</keyword>
<dbReference type="GO" id="GO:0008360">
    <property type="term" value="P:regulation of cell shape"/>
    <property type="evidence" value="ECO:0007669"/>
    <property type="project" value="UniProtKB-KW"/>
</dbReference>
<dbReference type="InterPro" id="IPR001182">
    <property type="entry name" value="FtsW/RodA"/>
</dbReference>
<dbReference type="GO" id="GO:0032153">
    <property type="term" value="C:cell division site"/>
    <property type="evidence" value="ECO:0007669"/>
    <property type="project" value="TreeGrafter"/>
</dbReference>
<feature type="transmembrane region" description="Helical" evidence="6">
    <location>
        <begin position="117"/>
        <end position="134"/>
    </location>
</feature>
<dbReference type="EMBL" id="PUAP01000028">
    <property type="protein sequence ID" value="PQF22697.1"/>
    <property type="molecule type" value="Genomic_DNA"/>
</dbReference>
<feature type="transmembrane region" description="Helical" evidence="6">
    <location>
        <begin position="322"/>
        <end position="344"/>
    </location>
</feature>
<evidence type="ECO:0000313" key="8">
    <source>
        <dbReference type="Proteomes" id="UP000237934"/>
    </source>
</evidence>
<organism evidence="7 8">
    <name type="scientific">Enterococcus mundtii</name>
    <dbReference type="NCBI Taxonomy" id="53346"/>
    <lineage>
        <taxon>Bacteria</taxon>
        <taxon>Bacillati</taxon>
        <taxon>Bacillota</taxon>
        <taxon>Bacilli</taxon>
        <taxon>Lactobacillales</taxon>
        <taxon>Enterococcaceae</taxon>
        <taxon>Enterococcus</taxon>
    </lineage>
</organism>
<dbReference type="PROSITE" id="PS00428">
    <property type="entry name" value="FTSW_RODA_SPOVE"/>
    <property type="match status" value="1"/>
</dbReference>
<comment type="subcellular location">
    <subcellularLocation>
        <location evidence="1">Membrane</location>
        <topology evidence="1">Multi-pass membrane protein</topology>
    </subcellularLocation>
</comment>
<dbReference type="PANTHER" id="PTHR30474:SF1">
    <property type="entry name" value="PEPTIDOGLYCAN GLYCOSYLTRANSFERASE MRDB"/>
    <property type="match status" value="1"/>
</dbReference>
<dbReference type="Proteomes" id="UP000237934">
    <property type="component" value="Unassembled WGS sequence"/>
</dbReference>
<feature type="transmembrane region" description="Helical" evidence="6">
    <location>
        <begin position="171"/>
        <end position="190"/>
    </location>
</feature>
<dbReference type="GO" id="GO:0005886">
    <property type="term" value="C:plasma membrane"/>
    <property type="evidence" value="ECO:0007669"/>
    <property type="project" value="TreeGrafter"/>
</dbReference>
<feature type="transmembrane region" description="Helical" evidence="6">
    <location>
        <begin position="44"/>
        <end position="62"/>
    </location>
</feature>
<dbReference type="GO" id="GO:0051301">
    <property type="term" value="P:cell division"/>
    <property type="evidence" value="ECO:0007669"/>
    <property type="project" value="UniProtKB-KW"/>
</dbReference>
<accession>A0A2S7RSQ7</accession>
<dbReference type="GO" id="GO:0015648">
    <property type="term" value="F:lipid-linked peptidoglycan transporter activity"/>
    <property type="evidence" value="ECO:0007669"/>
    <property type="project" value="TreeGrafter"/>
</dbReference>
<evidence type="ECO:0000256" key="3">
    <source>
        <dbReference type="ARBA" id="ARBA00022960"/>
    </source>
</evidence>
<keyword evidence="2 6" id="KW-0812">Transmembrane</keyword>
<dbReference type="Pfam" id="PF01098">
    <property type="entry name" value="FTSW_RODA_SPOVE"/>
    <property type="match status" value="1"/>
</dbReference>
<evidence type="ECO:0000313" key="7">
    <source>
        <dbReference type="EMBL" id="PQF22697.1"/>
    </source>
</evidence>
<evidence type="ECO:0000256" key="6">
    <source>
        <dbReference type="SAM" id="Phobius"/>
    </source>
</evidence>
<keyword evidence="7" id="KW-0132">Cell division</keyword>
<feature type="transmembrane region" description="Helical" evidence="6">
    <location>
        <begin position="12"/>
        <end position="32"/>
    </location>
</feature>
<evidence type="ECO:0000256" key="5">
    <source>
        <dbReference type="ARBA" id="ARBA00023136"/>
    </source>
</evidence>
<feature type="transmembrane region" description="Helical" evidence="6">
    <location>
        <begin position="290"/>
        <end position="310"/>
    </location>
</feature>
<evidence type="ECO:0000256" key="2">
    <source>
        <dbReference type="ARBA" id="ARBA00022692"/>
    </source>
</evidence>
<dbReference type="InterPro" id="IPR018365">
    <property type="entry name" value="Cell_cycle_FtsW-rel_CS"/>
</dbReference>
<feature type="transmembrane region" description="Helical" evidence="6">
    <location>
        <begin position="74"/>
        <end position="91"/>
    </location>
</feature>
<gene>
    <name evidence="7" type="ORF">CUS89_09915</name>
</gene>
<evidence type="ECO:0000256" key="4">
    <source>
        <dbReference type="ARBA" id="ARBA00022989"/>
    </source>
</evidence>
<feature type="transmembrane region" description="Helical" evidence="6">
    <location>
        <begin position="146"/>
        <end position="165"/>
    </location>
</feature>
<keyword evidence="5 6" id="KW-0472">Membrane</keyword>
<comment type="caution">
    <text evidence="7">The sequence shown here is derived from an EMBL/GenBank/DDBJ whole genome shotgun (WGS) entry which is preliminary data.</text>
</comment>
<dbReference type="PANTHER" id="PTHR30474">
    <property type="entry name" value="CELL CYCLE PROTEIN"/>
    <property type="match status" value="1"/>
</dbReference>